<dbReference type="SUPFAM" id="SSF53335">
    <property type="entry name" value="S-adenosyl-L-methionine-dependent methyltransferases"/>
    <property type="match status" value="1"/>
</dbReference>
<proteinExistence type="inferred from homology"/>
<dbReference type="Gene3D" id="3.10.290.10">
    <property type="entry name" value="RNA-binding S4 domain"/>
    <property type="match status" value="1"/>
</dbReference>
<dbReference type="Pfam" id="PF01479">
    <property type="entry name" value="S4"/>
    <property type="match status" value="1"/>
</dbReference>
<dbReference type="GO" id="GO:0032259">
    <property type="term" value="P:methylation"/>
    <property type="evidence" value="ECO:0007669"/>
    <property type="project" value="UniProtKB-KW"/>
</dbReference>
<evidence type="ECO:0000313" key="7">
    <source>
        <dbReference type="Proteomes" id="UP000309676"/>
    </source>
</evidence>
<feature type="region of interest" description="Disordered" evidence="4">
    <location>
        <begin position="1"/>
        <end position="28"/>
    </location>
</feature>
<dbReference type="PIRSF" id="PIRSF005578">
    <property type="entry name" value="TlyA"/>
    <property type="match status" value="1"/>
</dbReference>
<dbReference type="InterPro" id="IPR002942">
    <property type="entry name" value="S4_RNA-bd"/>
</dbReference>
<dbReference type="Pfam" id="PF01728">
    <property type="entry name" value="FtsJ"/>
    <property type="match status" value="1"/>
</dbReference>
<dbReference type="Gene3D" id="3.40.50.150">
    <property type="entry name" value="Vaccinia Virus protein VP39"/>
    <property type="match status" value="1"/>
</dbReference>
<comment type="caution">
    <text evidence="6">The sequence shown here is derived from an EMBL/GenBank/DDBJ whole genome shotgun (WGS) entry which is preliminary data.</text>
</comment>
<sequence length="297" mass="32305">MTESNNPGPVPDRPKDGPREKTSPNAKERIDVLLVERGLFDSREKAKAAVMAGLVFLDGERIEKAGMKVPAASAFTVKGDLHPYVSRGGLKLEKAIRHFGLDLTGAVMIDIGASTGGFTDCALRHGASFVYAIDVGYNQLDWSLRKDERVRVMERVNFRYVTPADLVGPPATFAATDVSFISLRLILPPLRPLLMPGALLAALIKPQFEAGRELVGKNGIVRDPSVHRDVLFRMIRFGAEAGYVLEGLTYSPITGGEGNIEFLALWRLAEGPLEPPSDADKLAADVVREAHEALHRA</sequence>
<accession>A0A5R9G999</accession>
<comment type="similarity">
    <text evidence="2">Belongs to the TlyA family.</text>
</comment>
<dbReference type="NCBIfam" id="TIGR00478">
    <property type="entry name" value="tly"/>
    <property type="match status" value="1"/>
</dbReference>
<dbReference type="AlphaFoldDB" id="A0A5R9G999"/>
<dbReference type="GO" id="GO:0008168">
    <property type="term" value="F:methyltransferase activity"/>
    <property type="evidence" value="ECO:0007669"/>
    <property type="project" value="UniProtKB-KW"/>
</dbReference>
<dbReference type="InterPro" id="IPR002877">
    <property type="entry name" value="RNA_MeTrfase_FtsJ_dom"/>
</dbReference>
<evidence type="ECO:0000256" key="3">
    <source>
        <dbReference type="PROSITE-ProRule" id="PRU00182"/>
    </source>
</evidence>
<reference evidence="6 7" key="1">
    <citation type="submission" date="2019-05" db="EMBL/GenBank/DDBJ databases">
        <authorList>
            <person name="Narsing Rao M.P."/>
            <person name="Li W.J."/>
        </authorList>
    </citation>
    <scope>NUCLEOTIDE SEQUENCE [LARGE SCALE GENOMIC DNA]</scope>
    <source>
        <strain evidence="6 7">SYSU_K30003</strain>
    </source>
</reference>
<dbReference type="InterPro" id="IPR047048">
    <property type="entry name" value="TlyA"/>
</dbReference>
<dbReference type="InterPro" id="IPR004538">
    <property type="entry name" value="Hemolysin_A/TlyA"/>
</dbReference>
<dbReference type="GO" id="GO:0003723">
    <property type="term" value="F:RNA binding"/>
    <property type="evidence" value="ECO:0007669"/>
    <property type="project" value="UniProtKB-KW"/>
</dbReference>
<keyword evidence="7" id="KW-1185">Reference proteome</keyword>
<keyword evidence="6" id="KW-0489">Methyltransferase</keyword>
<evidence type="ECO:0000256" key="2">
    <source>
        <dbReference type="ARBA" id="ARBA00029460"/>
    </source>
</evidence>
<organism evidence="6 7">
    <name type="scientific">Paenibacillus antri</name>
    <dbReference type="NCBI Taxonomy" id="2582848"/>
    <lineage>
        <taxon>Bacteria</taxon>
        <taxon>Bacillati</taxon>
        <taxon>Bacillota</taxon>
        <taxon>Bacilli</taxon>
        <taxon>Bacillales</taxon>
        <taxon>Paenibacillaceae</taxon>
        <taxon>Paenibacillus</taxon>
    </lineage>
</organism>
<dbReference type="CDD" id="cd00165">
    <property type="entry name" value="S4"/>
    <property type="match status" value="1"/>
</dbReference>
<evidence type="ECO:0000256" key="1">
    <source>
        <dbReference type="ARBA" id="ARBA00022884"/>
    </source>
</evidence>
<dbReference type="Proteomes" id="UP000309676">
    <property type="component" value="Unassembled WGS sequence"/>
</dbReference>
<dbReference type="SUPFAM" id="SSF55174">
    <property type="entry name" value="Alpha-L RNA-binding motif"/>
    <property type="match status" value="1"/>
</dbReference>
<gene>
    <name evidence="6" type="ORF">FE782_06455</name>
</gene>
<feature type="domain" description="RNA-binding S4" evidence="5">
    <location>
        <begin position="28"/>
        <end position="93"/>
    </location>
</feature>
<evidence type="ECO:0000313" key="6">
    <source>
        <dbReference type="EMBL" id="TLS53007.1"/>
    </source>
</evidence>
<dbReference type="OrthoDB" id="9784736at2"/>
<dbReference type="EMBL" id="VCIW01000003">
    <property type="protein sequence ID" value="TLS53007.1"/>
    <property type="molecule type" value="Genomic_DNA"/>
</dbReference>
<dbReference type="InterPro" id="IPR029063">
    <property type="entry name" value="SAM-dependent_MTases_sf"/>
</dbReference>
<keyword evidence="6" id="KW-0808">Transferase</keyword>
<dbReference type="RefSeq" id="WP_138193248.1">
    <property type="nucleotide sequence ID" value="NZ_VCIW01000003.1"/>
</dbReference>
<protein>
    <submittedName>
        <fullName evidence="6">TlyA family RNA methyltransferase</fullName>
    </submittedName>
</protein>
<dbReference type="InterPro" id="IPR036986">
    <property type="entry name" value="S4_RNA-bd_sf"/>
</dbReference>
<name>A0A5R9G999_9BACL</name>
<dbReference type="PANTHER" id="PTHR32319">
    <property type="entry name" value="BACTERIAL HEMOLYSIN-LIKE PROTEIN"/>
    <property type="match status" value="1"/>
</dbReference>
<feature type="compositionally biased region" description="Basic and acidic residues" evidence="4">
    <location>
        <begin position="12"/>
        <end position="28"/>
    </location>
</feature>
<dbReference type="PROSITE" id="PS50889">
    <property type="entry name" value="S4"/>
    <property type="match status" value="1"/>
</dbReference>
<dbReference type="PANTHER" id="PTHR32319:SF0">
    <property type="entry name" value="BACTERIAL HEMOLYSIN-LIKE PROTEIN"/>
    <property type="match status" value="1"/>
</dbReference>
<evidence type="ECO:0000256" key="4">
    <source>
        <dbReference type="SAM" id="MobiDB-lite"/>
    </source>
</evidence>
<keyword evidence="1 3" id="KW-0694">RNA-binding</keyword>
<dbReference type="SMART" id="SM00363">
    <property type="entry name" value="S4"/>
    <property type="match status" value="1"/>
</dbReference>
<evidence type="ECO:0000259" key="5">
    <source>
        <dbReference type="SMART" id="SM00363"/>
    </source>
</evidence>